<dbReference type="InterPro" id="IPR036383">
    <property type="entry name" value="TSP1_rpt_sf"/>
</dbReference>
<reference evidence="6" key="1">
    <citation type="submission" date="2020-08" db="EMBL/GenBank/DDBJ databases">
        <title>Multicomponent nature underlies the extraordinary mechanical properties of spider dragline silk.</title>
        <authorList>
            <person name="Kono N."/>
            <person name="Nakamura H."/>
            <person name="Mori M."/>
            <person name="Yoshida Y."/>
            <person name="Ohtoshi R."/>
            <person name="Malay A.D."/>
            <person name="Moran D.A.P."/>
            <person name="Tomita M."/>
            <person name="Numata K."/>
            <person name="Arakawa K."/>
        </authorList>
    </citation>
    <scope>NUCLEOTIDE SEQUENCE</scope>
</reference>
<evidence type="ECO:0000313" key="6">
    <source>
        <dbReference type="EMBL" id="GFY40858.1"/>
    </source>
</evidence>
<keyword evidence="3" id="KW-0325">Glycoprotein</keyword>
<dbReference type="OrthoDB" id="6411424at2759"/>
<evidence type="ECO:0000256" key="1">
    <source>
        <dbReference type="ARBA" id="ARBA00022729"/>
    </source>
</evidence>
<dbReference type="GO" id="GO:0007155">
    <property type="term" value="P:cell adhesion"/>
    <property type="evidence" value="ECO:0007669"/>
    <property type="project" value="TreeGrafter"/>
</dbReference>
<dbReference type="Proteomes" id="UP000886998">
    <property type="component" value="Unassembled WGS sequence"/>
</dbReference>
<evidence type="ECO:0000256" key="2">
    <source>
        <dbReference type="ARBA" id="ARBA00023157"/>
    </source>
</evidence>
<sequence length="135" mass="15352">MVHAESDCCSNGNCVKRLLCREYLRKLIIVQMIRAETDCCADTLSHPSPHPPALPLDNKDQPPIIDCVVTPWSEWSPCSLTCGNGRKERRRMIKLNPENGGKACPNKLVQRRKCKDNPPCPDRMRDKEGFLDYSE</sequence>
<protein>
    <submittedName>
        <fullName evidence="6">Spondin-1</fullName>
    </submittedName>
</protein>
<keyword evidence="1" id="KW-0732">Signal</keyword>
<evidence type="ECO:0000313" key="7">
    <source>
        <dbReference type="Proteomes" id="UP000886998"/>
    </source>
</evidence>
<dbReference type="FunFam" id="2.20.100.10:FF:000026">
    <property type="entry name" value="Spondin 1"/>
    <property type="match status" value="1"/>
</dbReference>
<feature type="region of interest" description="Disordered" evidence="4">
    <location>
        <begin position="114"/>
        <end position="135"/>
    </location>
</feature>
<dbReference type="Pfam" id="PF19028">
    <property type="entry name" value="TSP1_spondin"/>
    <property type="match status" value="1"/>
</dbReference>
<name>A0A8X6WT45_9ARAC</name>
<dbReference type="InterPro" id="IPR044004">
    <property type="entry name" value="TSP1_spondin_dom"/>
</dbReference>
<accession>A0A8X6WT45</accession>
<organism evidence="6 7">
    <name type="scientific">Trichonephila inaurata madagascariensis</name>
    <dbReference type="NCBI Taxonomy" id="2747483"/>
    <lineage>
        <taxon>Eukaryota</taxon>
        <taxon>Metazoa</taxon>
        <taxon>Ecdysozoa</taxon>
        <taxon>Arthropoda</taxon>
        <taxon>Chelicerata</taxon>
        <taxon>Arachnida</taxon>
        <taxon>Araneae</taxon>
        <taxon>Araneomorphae</taxon>
        <taxon>Entelegynae</taxon>
        <taxon>Araneoidea</taxon>
        <taxon>Nephilidae</taxon>
        <taxon>Trichonephila</taxon>
        <taxon>Trichonephila inaurata</taxon>
    </lineage>
</organism>
<dbReference type="PROSITE" id="PS50092">
    <property type="entry name" value="TSP1"/>
    <property type="match status" value="1"/>
</dbReference>
<feature type="compositionally biased region" description="Basic and acidic residues" evidence="4">
    <location>
        <begin position="122"/>
        <end position="135"/>
    </location>
</feature>
<proteinExistence type="predicted"/>
<feature type="domain" description="Spondin-like TSP1" evidence="5">
    <location>
        <begin position="67"/>
        <end position="120"/>
    </location>
</feature>
<dbReference type="InterPro" id="IPR051418">
    <property type="entry name" value="Spondin/Thrombospondin_T1"/>
</dbReference>
<keyword evidence="2" id="KW-1015">Disulfide bond</keyword>
<evidence type="ECO:0000256" key="4">
    <source>
        <dbReference type="SAM" id="MobiDB-lite"/>
    </source>
</evidence>
<dbReference type="GO" id="GO:0031012">
    <property type="term" value="C:extracellular matrix"/>
    <property type="evidence" value="ECO:0007669"/>
    <property type="project" value="TreeGrafter"/>
</dbReference>
<dbReference type="PANTHER" id="PTHR11311">
    <property type="entry name" value="SPONDIN"/>
    <property type="match status" value="1"/>
</dbReference>
<dbReference type="EMBL" id="BMAV01002152">
    <property type="protein sequence ID" value="GFY40858.1"/>
    <property type="molecule type" value="Genomic_DNA"/>
</dbReference>
<dbReference type="PANTHER" id="PTHR11311:SF16">
    <property type="entry name" value="SPONDIN-1"/>
    <property type="match status" value="1"/>
</dbReference>
<dbReference type="InterPro" id="IPR000884">
    <property type="entry name" value="TSP1_rpt"/>
</dbReference>
<dbReference type="SMART" id="SM00209">
    <property type="entry name" value="TSP1"/>
    <property type="match status" value="1"/>
</dbReference>
<evidence type="ECO:0000259" key="5">
    <source>
        <dbReference type="Pfam" id="PF19028"/>
    </source>
</evidence>
<dbReference type="Gene3D" id="2.20.100.10">
    <property type="entry name" value="Thrombospondin type-1 (TSP1) repeat"/>
    <property type="match status" value="1"/>
</dbReference>
<keyword evidence="7" id="KW-1185">Reference proteome</keyword>
<comment type="caution">
    <text evidence="6">The sequence shown here is derived from an EMBL/GenBank/DDBJ whole genome shotgun (WGS) entry which is preliminary data.</text>
</comment>
<evidence type="ECO:0000256" key="3">
    <source>
        <dbReference type="ARBA" id="ARBA00023180"/>
    </source>
</evidence>
<dbReference type="AlphaFoldDB" id="A0A8X6WT45"/>
<gene>
    <name evidence="6" type="primary">SPON1_8</name>
    <name evidence="6" type="ORF">TNIN_465261</name>
</gene>
<dbReference type="SUPFAM" id="SSF82895">
    <property type="entry name" value="TSP-1 type 1 repeat"/>
    <property type="match status" value="1"/>
</dbReference>